<dbReference type="Pfam" id="PF03781">
    <property type="entry name" value="FGE-sulfatase"/>
    <property type="match status" value="1"/>
</dbReference>
<sequence length="333" mass="38282">MFYNFLIISILLFTQTYEKESDCGCSANNERRKYLKDNNLLEKNLNLEQCSSSNKLTYSENAPIENMVLIPDGEYQVGTDDIAIETDKEGPKRMVKLKKFYLDKYEVSNSDFDHFATVTNYKTEAETFGDSFVFTLFLNNTFKEQLQDFRVVQAPWWYKVVGANWRHPHGPDSDISGFMDHPVTHVSWTDAKAYCKWRGARLPSEAEWEAACRGGLRNSKYPWGDKLFPERKHMANIWQGTFPTHNSAKDGFIGTNSVDLFPENGFGLHNMAGNVWEWTEDPWSTESPQEKVKKGGSYLCHKSYCYRYRCSARSHNTEDSSAGNLGFRCAKSA</sequence>
<dbReference type="SUPFAM" id="SSF56436">
    <property type="entry name" value="C-type lectin-like"/>
    <property type="match status" value="1"/>
</dbReference>
<dbReference type="PANTHER" id="PTHR23150:SF19">
    <property type="entry name" value="FORMYLGLYCINE-GENERATING ENZYME"/>
    <property type="match status" value="1"/>
</dbReference>
<dbReference type="PANTHER" id="PTHR23150">
    <property type="entry name" value="SULFATASE MODIFYING FACTOR 1, 2"/>
    <property type="match status" value="1"/>
</dbReference>
<keyword evidence="2" id="KW-0732">Signal</keyword>
<dbReference type="EMBL" id="JBEUOH010000007">
    <property type="protein sequence ID" value="KAL0892058.1"/>
    <property type="molecule type" value="Genomic_DNA"/>
</dbReference>
<feature type="domain" description="Sulfatase-modifying factor enzyme-like" evidence="3">
    <location>
        <begin position="65"/>
        <end position="331"/>
    </location>
</feature>
<evidence type="ECO:0000256" key="1">
    <source>
        <dbReference type="ARBA" id="ARBA00005310"/>
    </source>
</evidence>
<dbReference type="InterPro" id="IPR005532">
    <property type="entry name" value="SUMF_dom"/>
</dbReference>
<dbReference type="InterPro" id="IPR051043">
    <property type="entry name" value="Sulfatase_Mod_Factor_Kinase"/>
</dbReference>
<reference evidence="4 5" key="1">
    <citation type="submission" date="2024-06" db="EMBL/GenBank/DDBJ databases">
        <title>A chromosome-level genome assembly of beet webworm, Loxostege sticticalis.</title>
        <authorList>
            <person name="Zhang Y."/>
        </authorList>
    </citation>
    <scope>NUCLEOTIDE SEQUENCE [LARGE SCALE GENOMIC DNA]</scope>
    <source>
        <strain evidence="4">AQ026</strain>
        <tissue evidence="4">Whole body</tissue>
    </source>
</reference>
<protein>
    <recommendedName>
        <fullName evidence="3">Sulfatase-modifying factor enzyme-like domain-containing protein</fullName>
    </recommendedName>
</protein>
<evidence type="ECO:0000256" key="2">
    <source>
        <dbReference type="SAM" id="SignalP"/>
    </source>
</evidence>
<accession>A0ABR3I705</accession>
<name>A0ABR3I705_LOXSC</name>
<dbReference type="InterPro" id="IPR042095">
    <property type="entry name" value="SUMF_sf"/>
</dbReference>
<organism evidence="4 5">
    <name type="scientific">Loxostege sticticalis</name>
    <name type="common">Beet webworm moth</name>
    <dbReference type="NCBI Taxonomy" id="481309"/>
    <lineage>
        <taxon>Eukaryota</taxon>
        <taxon>Metazoa</taxon>
        <taxon>Ecdysozoa</taxon>
        <taxon>Arthropoda</taxon>
        <taxon>Hexapoda</taxon>
        <taxon>Insecta</taxon>
        <taxon>Pterygota</taxon>
        <taxon>Neoptera</taxon>
        <taxon>Endopterygota</taxon>
        <taxon>Lepidoptera</taxon>
        <taxon>Glossata</taxon>
        <taxon>Ditrysia</taxon>
        <taxon>Pyraloidea</taxon>
        <taxon>Crambidae</taxon>
        <taxon>Pyraustinae</taxon>
        <taxon>Loxostege</taxon>
    </lineage>
</organism>
<feature type="signal peptide" evidence="2">
    <location>
        <begin position="1"/>
        <end position="21"/>
    </location>
</feature>
<comment type="similarity">
    <text evidence="1">Belongs to the sulfatase-modifying factor family.</text>
</comment>
<evidence type="ECO:0000313" key="5">
    <source>
        <dbReference type="Proteomes" id="UP001549920"/>
    </source>
</evidence>
<dbReference type="Proteomes" id="UP001549920">
    <property type="component" value="Unassembled WGS sequence"/>
</dbReference>
<feature type="chain" id="PRO_5046655906" description="Sulfatase-modifying factor enzyme-like domain-containing protein" evidence="2">
    <location>
        <begin position="22"/>
        <end position="333"/>
    </location>
</feature>
<keyword evidence="5" id="KW-1185">Reference proteome</keyword>
<evidence type="ECO:0000259" key="3">
    <source>
        <dbReference type="Pfam" id="PF03781"/>
    </source>
</evidence>
<evidence type="ECO:0000313" key="4">
    <source>
        <dbReference type="EMBL" id="KAL0892058.1"/>
    </source>
</evidence>
<proteinExistence type="inferred from homology"/>
<dbReference type="InterPro" id="IPR016187">
    <property type="entry name" value="CTDL_fold"/>
</dbReference>
<comment type="caution">
    <text evidence="4">The sequence shown here is derived from an EMBL/GenBank/DDBJ whole genome shotgun (WGS) entry which is preliminary data.</text>
</comment>
<gene>
    <name evidence="4" type="ORF">ABMA27_015278</name>
</gene>
<dbReference type="Gene3D" id="3.90.1580.10">
    <property type="entry name" value="paralog of FGE (formylglycine-generating enzyme)"/>
    <property type="match status" value="1"/>
</dbReference>